<feature type="domain" description="Glutamine amidotransferase" evidence="1">
    <location>
        <begin position="75"/>
        <end position="175"/>
    </location>
</feature>
<dbReference type="PANTHER" id="PTHR42695">
    <property type="entry name" value="GLUTAMINE AMIDOTRANSFERASE YLR126C-RELATED"/>
    <property type="match status" value="1"/>
</dbReference>
<accession>A0A1I5XY21</accession>
<protein>
    <submittedName>
        <fullName evidence="2">GMP synthase (Glutamine-hydrolysing)</fullName>
    </submittedName>
</protein>
<dbReference type="PROSITE" id="PS51273">
    <property type="entry name" value="GATASE_TYPE_1"/>
    <property type="match status" value="1"/>
</dbReference>
<dbReference type="SUPFAM" id="SSF52317">
    <property type="entry name" value="Class I glutamine amidotransferase-like"/>
    <property type="match status" value="1"/>
</dbReference>
<evidence type="ECO:0000313" key="3">
    <source>
        <dbReference type="Proteomes" id="UP000243106"/>
    </source>
</evidence>
<name>A0A1I5XY21_9RHOB</name>
<dbReference type="InterPro" id="IPR029062">
    <property type="entry name" value="Class_I_gatase-like"/>
</dbReference>
<dbReference type="Gene3D" id="3.40.50.880">
    <property type="match status" value="1"/>
</dbReference>
<dbReference type="STRING" id="93684.SAMN05421853_104213"/>
<dbReference type="Proteomes" id="UP000243106">
    <property type="component" value="Unassembled WGS sequence"/>
</dbReference>
<keyword evidence="3" id="KW-1185">Reference proteome</keyword>
<proteinExistence type="predicted"/>
<dbReference type="CDD" id="cd01741">
    <property type="entry name" value="GATase1_1"/>
    <property type="match status" value="1"/>
</dbReference>
<sequence>MKIGILQTGLVAEALAEEHGQYADLFERLLAGRGFTFETWNVVENEFPSGADAAEGWLITGSKHGAYEDHDWIAPLEALIREIDASRRPMIGVCFGHQIIAQALGGKVEKFAGGWSVGPQRYDFADGPRTIHAWHQDQVVEAPAAARVVAKSDFCANAALVYGNHIYTVQPHPEFGDGFVKGLIDKRGPGVVPQGQLEAAEAGLGTELQSAEIADQFDRFFRGEELF</sequence>
<dbReference type="PANTHER" id="PTHR42695:SF5">
    <property type="entry name" value="GLUTAMINE AMIDOTRANSFERASE YLR126C-RELATED"/>
    <property type="match status" value="1"/>
</dbReference>
<dbReference type="GO" id="GO:0005829">
    <property type="term" value="C:cytosol"/>
    <property type="evidence" value="ECO:0007669"/>
    <property type="project" value="TreeGrafter"/>
</dbReference>
<dbReference type="Pfam" id="PF00117">
    <property type="entry name" value="GATase"/>
    <property type="match status" value="1"/>
</dbReference>
<dbReference type="AlphaFoldDB" id="A0A1I5XY21"/>
<dbReference type="RefSeq" id="WP_093010384.1">
    <property type="nucleotide sequence ID" value="NZ_FOXV01000004.1"/>
</dbReference>
<gene>
    <name evidence="2" type="ORF">SAMN05421853_104213</name>
</gene>
<evidence type="ECO:0000259" key="1">
    <source>
        <dbReference type="Pfam" id="PF00117"/>
    </source>
</evidence>
<dbReference type="EMBL" id="FOXV01000004">
    <property type="protein sequence ID" value="SFQ36853.1"/>
    <property type="molecule type" value="Genomic_DNA"/>
</dbReference>
<reference evidence="3" key="1">
    <citation type="submission" date="2016-10" db="EMBL/GenBank/DDBJ databases">
        <authorList>
            <person name="Varghese N."/>
            <person name="Submissions S."/>
        </authorList>
    </citation>
    <scope>NUCLEOTIDE SEQUENCE [LARGE SCALE GENOMIC DNA]</scope>
    <source>
        <strain evidence="3">JCM 10271</strain>
    </source>
</reference>
<dbReference type="InterPro" id="IPR017926">
    <property type="entry name" value="GATASE"/>
</dbReference>
<organism evidence="2 3">
    <name type="scientific">Roseivivax halotolerans</name>
    <dbReference type="NCBI Taxonomy" id="93684"/>
    <lineage>
        <taxon>Bacteria</taxon>
        <taxon>Pseudomonadati</taxon>
        <taxon>Pseudomonadota</taxon>
        <taxon>Alphaproteobacteria</taxon>
        <taxon>Rhodobacterales</taxon>
        <taxon>Roseobacteraceae</taxon>
        <taxon>Roseivivax</taxon>
    </lineage>
</organism>
<dbReference type="InterPro" id="IPR044992">
    <property type="entry name" value="ChyE-like"/>
</dbReference>
<evidence type="ECO:0000313" key="2">
    <source>
        <dbReference type="EMBL" id="SFQ36853.1"/>
    </source>
</evidence>